<keyword evidence="3" id="KW-1185">Reference proteome</keyword>
<protein>
    <recommendedName>
        <fullName evidence="4">Transcriptional regulator STERILE APETALA-like</fullName>
    </recommendedName>
</protein>
<dbReference type="PANTHER" id="PTHR19855:SF31">
    <property type="entry name" value="TRANSCRIPTIONAL REGULATOR STERILE APETALA"/>
    <property type="match status" value="1"/>
</dbReference>
<dbReference type="AlphaFoldDB" id="A0AAV7E5T2"/>
<dbReference type="InterPro" id="IPR015943">
    <property type="entry name" value="WD40/YVTN_repeat-like_dom_sf"/>
</dbReference>
<sequence length="453" mass="49618">MSSSSSSSSQEEADEAEGGVGRLGGYPDLLGEPAAARMRPGNGNWPEPFVESLAVQVATDAAAENGRLRAAPALVAVFQVCSTWQAISRSELLWETLTRQIWGRDRRLRPTWREEFIHRHRTAHNFRIQNAVYTPLEIEPSPGGSTSNENDEFSCRCLALSHRHLAGGFLDGSVRLFALPSGRHVRTFRPRRRDRFGPFSRAVAGIVLHDPRVVFASFHGDVHVAGVGDPGPTARRAHVGNPVNDGALVDFTGCGRWWVGLYAGVPGRAFHVWDAHTEQVVFVGGSLTDPEAVLGWHLVTELTEPVGRVRVSSATDAGVACTGVKVIAFDLQQHGLLLGEEEEDVIVGSVDVSDDLFLTIDNRGIATVRRVRTFEEVSRFPVGRSRRILGCLNSGYAFVFRGGAIRAWDLEDGRHLYRFRDRIGDATDLVADDDHVAGCSRDTGIHLWKFSAG</sequence>
<evidence type="ECO:0000313" key="2">
    <source>
        <dbReference type="EMBL" id="KAG9443500.1"/>
    </source>
</evidence>
<evidence type="ECO:0008006" key="4">
    <source>
        <dbReference type="Google" id="ProtNLM"/>
    </source>
</evidence>
<evidence type="ECO:0000256" key="1">
    <source>
        <dbReference type="SAM" id="MobiDB-lite"/>
    </source>
</evidence>
<dbReference type="Gene3D" id="1.20.1280.50">
    <property type="match status" value="1"/>
</dbReference>
<gene>
    <name evidence="2" type="ORF">H6P81_014840</name>
</gene>
<feature type="region of interest" description="Disordered" evidence="1">
    <location>
        <begin position="1"/>
        <end position="26"/>
    </location>
</feature>
<reference evidence="2 3" key="1">
    <citation type="submission" date="2021-07" db="EMBL/GenBank/DDBJ databases">
        <title>The Aristolochia fimbriata genome: insights into angiosperm evolution, floral development and chemical biosynthesis.</title>
        <authorList>
            <person name="Jiao Y."/>
        </authorList>
    </citation>
    <scope>NUCLEOTIDE SEQUENCE [LARGE SCALE GENOMIC DNA]</scope>
    <source>
        <strain evidence="2">IBCAS-2021</strain>
        <tissue evidence="2">Leaf</tissue>
    </source>
</reference>
<organism evidence="2 3">
    <name type="scientific">Aristolochia fimbriata</name>
    <name type="common">White veined hardy Dutchman's pipe vine</name>
    <dbReference type="NCBI Taxonomy" id="158543"/>
    <lineage>
        <taxon>Eukaryota</taxon>
        <taxon>Viridiplantae</taxon>
        <taxon>Streptophyta</taxon>
        <taxon>Embryophyta</taxon>
        <taxon>Tracheophyta</taxon>
        <taxon>Spermatophyta</taxon>
        <taxon>Magnoliopsida</taxon>
        <taxon>Magnoliidae</taxon>
        <taxon>Piperales</taxon>
        <taxon>Aristolochiaceae</taxon>
        <taxon>Aristolochia</taxon>
    </lineage>
</organism>
<accession>A0AAV7E5T2</accession>
<dbReference type="InterPro" id="IPR036047">
    <property type="entry name" value="F-box-like_dom_sf"/>
</dbReference>
<dbReference type="SUPFAM" id="SSF50978">
    <property type="entry name" value="WD40 repeat-like"/>
    <property type="match status" value="1"/>
</dbReference>
<name>A0AAV7E5T2_ARIFI</name>
<dbReference type="SUPFAM" id="SSF81383">
    <property type="entry name" value="F-box domain"/>
    <property type="match status" value="1"/>
</dbReference>
<dbReference type="Proteomes" id="UP000825729">
    <property type="component" value="Unassembled WGS sequence"/>
</dbReference>
<dbReference type="Gene3D" id="2.130.10.10">
    <property type="entry name" value="YVTN repeat-like/Quinoprotein amine dehydrogenase"/>
    <property type="match status" value="2"/>
</dbReference>
<dbReference type="PANTHER" id="PTHR19855">
    <property type="entry name" value="WD40 REPEAT PROTEIN 12, 37"/>
    <property type="match status" value="1"/>
</dbReference>
<dbReference type="InterPro" id="IPR036322">
    <property type="entry name" value="WD40_repeat_dom_sf"/>
</dbReference>
<dbReference type="EMBL" id="JAINDJ010000006">
    <property type="protein sequence ID" value="KAG9443500.1"/>
    <property type="molecule type" value="Genomic_DNA"/>
</dbReference>
<comment type="caution">
    <text evidence="2">The sequence shown here is derived from an EMBL/GenBank/DDBJ whole genome shotgun (WGS) entry which is preliminary data.</text>
</comment>
<proteinExistence type="predicted"/>
<evidence type="ECO:0000313" key="3">
    <source>
        <dbReference type="Proteomes" id="UP000825729"/>
    </source>
</evidence>